<dbReference type="Pfam" id="PF13671">
    <property type="entry name" value="AAA_33"/>
    <property type="match status" value="1"/>
</dbReference>
<keyword evidence="1" id="KW-0808">Transferase</keyword>
<keyword evidence="1" id="KW-0418">Kinase</keyword>
<reference evidence="1 2" key="1">
    <citation type="submission" date="2020-07" db="EMBL/GenBank/DDBJ databases">
        <title>Sequencing the genomes of 1000 actinobacteria strains.</title>
        <authorList>
            <person name="Klenk H.-P."/>
        </authorList>
    </citation>
    <scope>NUCLEOTIDE SEQUENCE [LARGE SCALE GENOMIC DNA]</scope>
    <source>
        <strain evidence="1 2">DSM 45763</strain>
    </source>
</reference>
<keyword evidence="2" id="KW-1185">Reference proteome</keyword>
<proteinExistence type="predicted"/>
<dbReference type="RefSeq" id="WP_179818201.1">
    <property type="nucleotide sequence ID" value="NZ_JACCCO010000001.1"/>
</dbReference>
<sequence>MALPTLTVVSGPPGSGKTTLAHRLAQELGHPAIIRDEIKQGMADAAGDRGPDAGAALNLPVLKVFFDALGLLTRAGVSVVAEAAFQDRVWRPNLQPLIGLARIRVIRCVVDAALAGERIARRAVRDAHRAAHADHDLLKAIAAGERDLAAFGWISMDLPALTVDTTGGYDPPLPDIVAFAAARAAS</sequence>
<evidence type="ECO:0000313" key="1">
    <source>
        <dbReference type="EMBL" id="NYF38456.1"/>
    </source>
</evidence>
<dbReference type="SUPFAM" id="SSF52540">
    <property type="entry name" value="P-loop containing nucleoside triphosphate hydrolases"/>
    <property type="match status" value="1"/>
</dbReference>
<comment type="caution">
    <text evidence="1">The sequence shown here is derived from an EMBL/GenBank/DDBJ whole genome shotgun (WGS) entry which is preliminary data.</text>
</comment>
<accession>A0A852USM2</accession>
<protein>
    <submittedName>
        <fullName evidence="1">Putative kinase</fullName>
    </submittedName>
</protein>
<gene>
    <name evidence="1" type="ORF">HDA43_000615</name>
</gene>
<dbReference type="InterPro" id="IPR027417">
    <property type="entry name" value="P-loop_NTPase"/>
</dbReference>
<dbReference type="Proteomes" id="UP000576393">
    <property type="component" value="Unassembled WGS sequence"/>
</dbReference>
<dbReference type="AlphaFoldDB" id="A0A852USM2"/>
<dbReference type="EMBL" id="JACCCO010000001">
    <property type="protein sequence ID" value="NYF38456.1"/>
    <property type="molecule type" value="Genomic_DNA"/>
</dbReference>
<organism evidence="1 2">
    <name type="scientific">Streptosporangium sandarakinum</name>
    <dbReference type="NCBI Taxonomy" id="1260955"/>
    <lineage>
        <taxon>Bacteria</taxon>
        <taxon>Bacillati</taxon>
        <taxon>Actinomycetota</taxon>
        <taxon>Actinomycetes</taxon>
        <taxon>Streptosporangiales</taxon>
        <taxon>Streptosporangiaceae</taxon>
        <taxon>Streptosporangium</taxon>
    </lineage>
</organism>
<dbReference type="GO" id="GO:0016301">
    <property type="term" value="F:kinase activity"/>
    <property type="evidence" value="ECO:0007669"/>
    <property type="project" value="UniProtKB-KW"/>
</dbReference>
<name>A0A852USM2_9ACTN</name>
<dbReference type="Gene3D" id="3.40.50.300">
    <property type="entry name" value="P-loop containing nucleotide triphosphate hydrolases"/>
    <property type="match status" value="1"/>
</dbReference>
<evidence type="ECO:0000313" key="2">
    <source>
        <dbReference type="Proteomes" id="UP000576393"/>
    </source>
</evidence>